<evidence type="ECO:0000313" key="3">
    <source>
        <dbReference type="Proteomes" id="UP001172101"/>
    </source>
</evidence>
<sequence>MGCAPSKPDQLPVSPAEYKRRKEEERKRQKEERKKGKMQATIIKKTTTLKKIDHTMLHEVNDQKPDDPANKKFKKFEHWLSNEYHIPDGVHLNVIRQCKGLGRDWARLEVESTQEALCLHDNLSRKYCVPRYRDELKLCYLIERLVFSTLGTPGVFPVAPGAVAESLCGQLARLKSGSDSSVVSTIGGLVKNNADGSLWALTAKHAPRPIGEVSKPKLRDASDIEPDDYDAKKIKSLWAFPTKQMAAAAPPRAAATTPIPFGFDEEIDIGLECRLIRVGKPDLMLPNCFKLERGRRHESLQCDNHEPKPQAGRVAVLSGASGCHFMNMLQNKVSICLPSGKWEEAWALEPEEEGGRVMVREGDSGSWVVHPDRGSVFGIVIASTSHTVYLIPLKNVLKRATYHGNLDDENSHGGNPHDDGNSHD</sequence>
<comment type="caution">
    <text evidence="2">The sequence shown here is derived from an EMBL/GenBank/DDBJ whole genome shotgun (WGS) entry which is preliminary data.</text>
</comment>
<protein>
    <submittedName>
        <fullName evidence="2">Uncharacterized protein</fullName>
    </submittedName>
</protein>
<gene>
    <name evidence="2" type="ORF">B0T26DRAFT_674337</name>
</gene>
<dbReference type="AlphaFoldDB" id="A0AA40DZU3"/>
<name>A0AA40DZU3_9PEZI</name>
<reference evidence="2" key="1">
    <citation type="submission" date="2023-06" db="EMBL/GenBank/DDBJ databases">
        <title>Genome-scale phylogeny and comparative genomics of the fungal order Sordariales.</title>
        <authorList>
            <consortium name="Lawrence Berkeley National Laboratory"/>
            <person name="Hensen N."/>
            <person name="Bonometti L."/>
            <person name="Westerberg I."/>
            <person name="Brannstrom I.O."/>
            <person name="Guillou S."/>
            <person name="Cros-Aarteil S."/>
            <person name="Calhoun S."/>
            <person name="Haridas S."/>
            <person name="Kuo A."/>
            <person name="Mondo S."/>
            <person name="Pangilinan J."/>
            <person name="Riley R."/>
            <person name="LaButti K."/>
            <person name="Andreopoulos B."/>
            <person name="Lipzen A."/>
            <person name="Chen C."/>
            <person name="Yanf M."/>
            <person name="Daum C."/>
            <person name="Ng V."/>
            <person name="Clum A."/>
            <person name="Steindorff A."/>
            <person name="Ohm R."/>
            <person name="Martin F."/>
            <person name="Silar P."/>
            <person name="Natvig D."/>
            <person name="Lalanne C."/>
            <person name="Gautier V."/>
            <person name="Ament-velasquez S.L."/>
            <person name="Kruys A."/>
            <person name="Hutchinson M.I."/>
            <person name="Powell A.J."/>
            <person name="Barry K."/>
            <person name="Miller A.N."/>
            <person name="Grigoriev I.V."/>
            <person name="Debuchy R."/>
            <person name="Gladieux P."/>
            <person name="Thoren M.H."/>
            <person name="Johannesson H."/>
        </authorList>
    </citation>
    <scope>NUCLEOTIDE SEQUENCE</scope>
    <source>
        <strain evidence="2">SMH2392-1A</strain>
    </source>
</reference>
<evidence type="ECO:0000256" key="1">
    <source>
        <dbReference type="SAM" id="MobiDB-lite"/>
    </source>
</evidence>
<feature type="compositionally biased region" description="Basic and acidic residues" evidence="1">
    <location>
        <begin position="17"/>
        <end position="34"/>
    </location>
</feature>
<keyword evidence="3" id="KW-1185">Reference proteome</keyword>
<dbReference type="EMBL" id="JAUIRO010000003">
    <property type="protein sequence ID" value="KAK0722659.1"/>
    <property type="molecule type" value="Genomic_DNA"/>
</dbReference>
<dbReference type="Proteomes" id="UP001172101">
    <property type="component" value="Unassembled WGS sequence"/>
</dbReference>
<accession>A0AA40DZU3</accession>
<organism evidence="2 3">
    <name type="scientific">Lasiosphaeria miniovina</name>
    <dbReference type="NCBI Taxonomy" id="1954250"/>
    <lineage>
        <taxon>Eukaryota</taxon>
        <taxon>Fungi</taxon>
        <taxon>Dikarya</taxon>
        <taxon>Ascomycota</taxon>
        <taxon>Pezizomycotina</taxon>
        <taxon>Sordariomycetes</taxon>
        <taxon>Sordariomycetidae</taxon>
        <taxon>Sordariales</taxon>
        <taxon>Lasiosphaeriaceae</taxon>
        <taxon>Lasiosphaeria</taxon>
    </lineage>
</organism>
<feature type="region of interest" description="Disordered" evidence="1">
    <location>
        <begin position="1"/>
        <end position="40"/>
    </location>
</feature>
<dbReference type="GeneID" id="85322970"/>
<proteinExistence type="predicted"/>
<dbReference type="RefSeq" id="XP_060298583.1">
    <property type="nucleotide sequence ID" value="XM_060439700.1"/>
</dbReference>
<evidence type="ECO:0000313" key="2">
    <source>
        <dbReference type="EMBL" id="KAK0722659.1"/>
    </source>
</evidence>